<sequence>MAVTSVTEDQQLKAPFLKLYAAGTGNGYKILILLELLGIDYYFKSINLLKGEQREPWFLAINGNGRIPSIVDVDDHGNKTELNESIAILSYLAEKFDKDRKFSYDHNDPLYYKQLEWMLFQATTLAPPRGQMTLLMLDNRLGKAKTEQVDYVIEKYRTETVRCFELLEKQLLKNGTGYLIGDHLSIVDVAVFPYIDFDFEPKLENELKEFKFLSQWANKIAALPEITRAKQIVETSPAYLF</sequence>
<protein>
    <submittedName>
        <fullName evidence="1">Unnamed protein product</fullName>
    </submittedName>
</protein>
<gene>
    <name evidence="1" type="ORF">Amon02_000804600</name>
</gene>
<comment type="caution">
    <text evidence="1">The sequence shown here is derived from an EMBL/GenBank/DDBJ whole genome shotgun (WGS) entry which is preliminary data.</text>
</comment>
<dbReference type="Proteomes" id="UP001165064">
    <property type="component" value="Unassembled WGS sequence"/>
</dbReference>
<keyword evidence="2" id="KW-1185">Reference proteome</keyword>
<accession>A0ACB5TDG9</accession>
<reference evidence="1" key="1">
    <citation type="submission" date="2023-04" db="EMBL/GenBank/DDBJ databases">
        <title>Ambrosiozyma monospora NBRC 10751.</title>
        <authorList>
            <person name="Ichikawa N."/>
            <person name="Sato H."/>
            <person name="Tonouchi N."/>
        </authorList>
    </citation>
    <scope>NUCLEOTIDE SEQUENCE</scope>
    <source>
        <strain evidence="1">NBRC 10751</strain>
    </source>
</reference>
<dbReference type="EMBL" id="BSXS01006947">
    <property type="protein sequence ID" value="GME86644.1"/>
    <property type="molecule type" value="Genomic_DNA"/>
</dbReference>
<organism evidence="1 2">
    <name type="scientific">Ambrosiozyma monospora</name>
    <name type="common">Yeast</name>
    <name type="synonym">Endomycopsis monosporus</name>
    <dbReference type="NCBI Taxonomy" id="43982"/>
    <lineage>
        <taxon>Eukaryota</taxon>
        <taxon>Fungi</taxon>
        <taxon>Dikarya</taxon>
        <taxon>Ascomycota</taxon>
        <taxon>Saccharomycotina</taxon>
        <taxon>Pichiomycetes</taxon>
        <taxon>Pichiales</taxon>
        <taxon>Pichiaceae</taxon>
        <taxon>Ambrosiozyma</taxon>
    </lineage>
</organism>
<evidence type="ECO:0000313" key="1">
    <source>
        <dbReference type="EMBL" id="GME86644.1"/>
    </source>
</evidence>
<evidence type="ECO:0000313" key="2">
    <source>
        <dbReference type="Proteomes" id="UP001165064"/>
    </source>
</evidence>
<name>A0ACB5TDG9_AMBMO</name>
<proteinExistence type="predicted"/>